<organism evidence="1">
    <name type="scientific">Rhizophora mucronata</name>
    <name type="common">Asiatic mangrove</name>
    <dbReference type="NCBI Taxonomy" id="61149"/>
    <lineage>
        <taxon>Eukaryota</taxon>
        <taxon>Viridiplantae</taxon>
        <taxon>Streptophyta</taxon>
        <taxon>Embryophyta</taxon>
        <taxon>Tracheophyta</taxon>
        <taxon>Spermatophyta</taxon>
        <taxon>Magnoliopsida</taxon>
        <taxon>eudicotyledons</taxon>
        <taxon>Gunneridae</taxon>
        <taxon>Pentapetalae</taxon>
        <taxon>rosids</taxon>
        <taxon>fabids</taxon>
        <taxon>Malpighiales</taxon>
        <taxon>Rhizophoraceae</taxon>
        <taxon>Rhizophora</taxon>
    </lineage>
</organism>
<evidence type="ECO:0000313" key="1">
    <source>
        <dbReference type="EMBL" id="MBX31215.1"/>
    </source>
</evidence>
<reference evidence="1" key="1">
    <citation type="submission" date="2018-02" db="EMBL/GenBank/DDBJ databases">
        <title>Rhizophora mucronata_Transcriptome.</title>
        <authorList>
            <person name="Meera S.P."/>
            <person name="Sreeshan A."/>
            <person name="Augustine A."/>
        </authorList>
    </citation>
    <scope>NUCLEOTIDE SEQUENCE</scope>
    <source>
        <tissue evidence="1">Leaf</tissue>
    </source>
</reference>
<name>A0A2P2MLX4_RHIMU</name>
<dbReference type="AlphaFoldDB" id="A0A2P2MLX4"/>
<accession>A0A2P2MLX4</accession>
<proteinExistence type="predicted"/>
<dbReference type="EMBL" id="GGEC01050731">
    <property type="protein sequence ID" value="MBX31215.1"/>
    <property type="molecule type" value="Transcribed_RNA"/>
</dbReference>
<sequence length="101" mass="11451">MGAIIIHTNAHILRQRPHFPTVHITQNRHKRLKPHIIVLSQVFQLQLGATFFPRKHILEEGTSGGKNTPVDRDLKVAAGDYDFGVGEEIEIVGFEYELEVL</sequence>
<protein>
    <submittedName>
        <fullName evidence="1">Uncharacterized protein MANES_16G100600</fullName>
    </submittedName>
</protein>